<evidence type="ECO:0000313" key="2">
    <source>
        <dbReference type="Proteomes" id="UP001153636"/>
    </source>
</evidence>
<accession>A0A9P0CXU8</accession>
<dbReference type="OrthoDB" id="7046085at2759"/>
<protein>
    <submittedName>
        <fullName evidence="1">Uncharacterized protein</fullName>
    </submittedName>
</protein>
<organism evidence="1 2">
    <name type="scientific">Psylliodes chrysocephalus</name>
    <dbReference type="NCBI Taxonomy" id="3402493"/>
    <lineage>
        <taxon>Eukaryota</taxon>
        <taxon>Metazoa</taxon>
        <taxon>Ecdysozoa</taxon>
        <taxon>Arthropoda</taxon>
        <taxon>Hexapoda</taxon>
        <taxon>Insecta</taxon>
        <taxon>Pterygota</taxon>
        <taxon>Neoptera</taxon>
        <taxon>Endopterygota</taxon>
        <taxon>Coleoptera</taxon>
        <taxon>Polyphaga</taxon>
        <taxon>Cucujiformia</taxon>
        <taxon>Chrysomeloidea</taxon>
        <taxon>Chrysomelidae</taxon>
        <taxon>Galerucinae</taxon>
        <taxon>Alticini</taxon>
        <taxon>Psylliodes</taxon>
    </lineage>
</organism>
<evidence type="ECO:0000313" key="1">
    <source>
        <dbReference type="EMBL" id="CAH1107770.1"/>
    </source>
</evidence>
<dbReference type="EMBL" id="OV651815">
    <property type="protein sequence ID" value="CAH1107770.1"/>
    <property type="molecule type" value="Genomic_DNA"/>
</dbReference>
<reference evidence="1" key="1">
    <citation type="submission" date="2022-01" db="EMBL/GenBank/DDBJ databases">
        <authorList>
            <person name="King R."/>
        </authorList>
    </citation>
    <scope>NUCLEOTIDE SEQUENCE</scope>
</reference>
<sequence>MPKFTEKELIPEIFLKTICCSCETGYNSLKCDCRKHGLKSTNLFSNCHGSEKCFNVEENTYELIQQHFKMCYYCIQLFNSRIFDLRENLTCGDLFGLFLTYFRILPIIRLLRLGFNIINAILYTLA</sequence>
<keyword evidence="2" id="KW-1185">Reference proteome</keyword>
<name>A0A9P0CXU8_9CUCU</name>
<proteinExistence type="predicted"/>
<dbReference type="Proteomes" id="UP001153636">
    <property type="component" value="Chromosome 3"/>
</dbReference>
<gene>
    <name evidence="1" type="ORF">PSYICH_LOCUS9275</name>
</gene>
<dbReference type="AlphaFoldDB" id="A0A9P0CXU8"/>